<keyword evidence="2" id="KW-1185">Reference proteome</keyword>
<proteinExistence type="predicted"/>
<name>A0A920CQN0_9BACL</name>
<accession>A0A920CQN0</accession>
<organism evidence="1 2">
    <name type="scientific">Paenibacillus azoreducens</name>
    <dbReference type="NCBI Taxonomy" id="116718"/>
    <lineage>
        <taxon>Bacteria</taxon>
        <taxon>Bacillati</taxon>
        <taxon>Bacillota</taxon>
        <taxon>Bacilli</taxon>
        <taxon>Bacillales</taxon>
        <taxon>Paenibacillaceae</taxon>
        <taxon>Paenibacillus</taxon>
    </lineage>
</organism>
<dbReference type="EMBL" id="BORT01000001">
    <property type="protein sequence ID" value="GIO45583.1"/>
    <property type="molecule type" value="Genomic_DNA"/>
</dbReference>
<dbReference type="AlphaFoldDB" id="A0A920CQN0"/>
<evidence type="ECO:0000313" key="1">
    <source>
        <dbReference type="EMBL" id="GIO45583.1"/>
    </source>
</evidence>
<gene>
    <name evidence="1" type="ORF">J34TS1_03480</name>
</gene>
<dbReference type="Proteomes" id="UP000682811">
    <property type="component" value="Unassembled WGS sequence"/>
</dbReference>
<comment type="caution">
    <text evidence="1">The sequence shown here is derived from an EMBL/GenBank/DDBJ whole genome shotgun (WGS) entry which is preliminary data.</text>
</comment>
<dbReference type="InterPro" id="IPR046136">
    <property type="entry name" value="DUF6138"/>
</dbReference>
<evidence type="ECO:0000313" key="2">
    <source>
        <dbReference type="Proteomes" id="UP000682811"/>
    </source>
</evidence>
<reference evidence="1 2" key="1">
    <citation type="submission" date="2021-03" db="EMBL/GenBank/DDBJ databases">
        <title>Antimicrobial resistance genes in bacteria isolated from Japanese honey, and their potential for conferring macrolide and lincosamide resistance in the American foulbrood pathogen Paenibacillus larvae.</title>
        <authorList>
            <person name="Okamoto M."/>
            <person name="Kumagai M."/>
            <person name="Kanamori H."/>
            <person name="Takamatsu D."/>
        </authorList>
    </citation>
    <scope>NUCLEOTIDE SEQUENCE [LARGE SCALE GENOMIC DNA]</scope>
    <source>
        <strain evidence="1 2">J34TS1</strain>
    </source>
</reference>
<sequence>MNRNVKAFLDDVWSQVTPIYEKESERIGALKNRSRLQAGIKDYLRVSWKQGKQSGAYGMIYIDLDEPFDWSDSSYTVEAGAYIEDLMDLTDEALLDELFSALRLQVDAVFQSDQYGPGFFDYRFELILEIQRGDSMLRRQELLINDNKLQGLKKALDTFIQTKVMAELPVRPSENDEFFFARHLVNSLFFEQEPDKIDPLIRRLNEKHRANRNRLDQWAYHYTNAFRGWAEDHFLKRYFDRKGNFGEQWVRKEDAALLKPEQKDMDFFLYVALQIGHKEPATRKEYLELAKQLGSERADGYLRQGSGRYESMRQSSLFQGKANDILGTIDIRISAEEETAYREALDYITGLLQEGFPKGYKLTLKSKAKNYLPIKKLAKSQLHQFFANSLQYPALFPRLAEYAEAAMEEFAWYMDVEPDEKSAMPGTYAVFGLGLYSDAYFPLVCRYMELVDTEHQSVQDGYAEAFMEAHGLSADLMPAVVSILLGGNQSAKPVKSMEINCSELADALFQELEAKEDYQREYVLYRIFGSRSKLAQRVKKEEPPLKDNLEKLLAWMR</sequence>
<dbReference type="RefSeq" id="WP_212976736.1">
    <property type="nucleotide sequence ID" value="NZ_AP025343.1"/>
</dbReference>
<protein>
    <submittedName>
        <fullName evidence="1">Uncharacterized protein</fullName>
    </submittedName>
</protein>
<dbReference type="Pfam" id="PF19635">
    <property type="entry name" value="DUF6138"/>
    <property type="match status" value="1"/>
</dbReference>